<feature type="chain" id="PRO_5040293379" evidence="2">
    <location>
        <begin position="21"/>
        <end position="309"/>
    </location>
</feature>
<dbReference type="OrthoDB" id="2014563at2759"/>
<organism evidence="3 4">
    <name type="scientific">Seminavis robusta</name>
    <dbReference type="NCBI Taxonomy" id="568900"/>
    <lineage>
        <taxon>Eukaryota</taxon>
        <taxon>Sar</taxon>
        <taxon>Stramenopiles</taxon>
        <taxon>Ochrophyta</taxon>
        <taxon>Bacillariophyta</taxon>
        <taxon>Bacillariophyceae</taxon>
        <taxon>Bacillariophycidae</taxon>
        <taxon>Naviculales</taxon>
        <taxon>Naviculaceae</taxon>
        <taxon>Seminavis</taxon>
    </lineage>
</organism>
<evidence type="ECO:0000313" key="3">
    <source>
        <dbReference type="EMBL" id="CAB9524609.1"/>
    </source>
</evidence>
<feature type="transmembrane region" description="Helical" evidence="1">
    <location>
        <begin position="245"/>
        <end position="264"/>
    </location>
</feature>
<keyword evidence="2" id="KW-0732">Signal</keyword>
<keyword evidence="1" id="KW-0812">Transmembrane</keyword>
<comment type="caution">
    <text evidence="3">The sequence shown here is derived from an EMBL/GenBank/DDBJ whole genome shotgun (WGS) entry which is preliminary data.</text>
</comment>
<sequence length="309" mass="33614">MMKSCSILALLVTIVGNTAAFTTSVVQLASSSTTASTSALHAAATVPNPFKKLPWVAEKERQREARRMKMERAKLHRELGIVEDATYEEIVTATDNLIAAAGSDIKQKIKIEVAKDKILQIRLNERLAGLAIETSGARAQSAFERDGLDDDDAPKQGGDEWNAPLWTKGLIVKPDAAYRMQQLKLWGGITLLGTSIPPALDYMNRFTWLVCVAQLRFRGMPKEAREGGGMGISFGGGRGSPHGKVAWALGVSTWILGASLTYGLMPAWAKGRRYTAIMAFAMRNLIFGVVCSYLQPYKGGASKSVYDED</sequence>
<dbReference type="Proteomes" id="UP001153069">
    <property type="component" value="Unassembled WGS sequence"/>
</dbReference>
<reference evidence="3" key="1">
    <citation type="submission" date="2020-06" db="EMBL/GenBank/DDBJ databases">
        <authorList>
            <consortium name="Plant Systems Biology data submission"/>
        </authorList>
    </citation>
    <scope>NUCLEOTIDE SEQUENCE</scope>
    <source>
        <strain evidence="3">D6</strain>
    </source>
</reference>
<dbReference type="AlphaFoldDB" id="A0A9N8ET60"/>
<feature type="signal peptide" evidence="2">
    <location>
        <begin position="1"/>
        <end position="20"/>
    </location>
</feature>
<dbReference type="InterPro" id="IPR021788">
    <property type="entry name" value="CPP1-like"/>
</dbReference>
<protein>
    <submittedName>
        <fullName evidence="3">Uncharacterized protein</fullName>
    </submittedName>
</protein>
<dbReference type="EMBL" id="CAICTM010001556">
    <property type="protein sequence ID" value="CAB9524609.1"/>
    <property type="molecule type" value="Genomic_DNA"/>
</dbReference>
<accession>A0A9N8ET60</accession>
<keyword evidence="1" id="KW-0472">Membrane</keyword>
<evidence type="ECO:0000256" key="1">
    <source>
        <dbReference type="SAM" id="Phobius"/>
    </source>
</evidence>
<proteinExistence type="predicted"/>
<keyword evidence="4" id="KW-1185">Reference proteome</keyword>
<evidence type="ECO:0000313" key="4">
    <source>
        <dbReference type="Proteomes" id="UP001153069"/>
    </source>
</evidence>
<name>A0A9N8ET60_9STRA</name>
<gene>
    <name evidence="3" type="ORF">SEMRO_1558_G282370.1</name>
</gene>
<keyword evidence="1" id="KW-1133">Transmembrane helix</keyword>
<feature type="transmembrane region" description="Helical" evidence="1">
    <location>
        <begin position="276"/>
        <end position="295"/>
    </location>
</feature>
<dbReference type="Pfam" id="PF11833">
    <property type="entry name" value="CPP1-like"/>
    <property type="match status" value="1"/>
</dbReference>
<evidence type="ECO:0000256" key="2">
    <source>
        <dbReference type="SAM" id="SignalP"/>
    </source>
</evidence>